<dbReference type="RefSeq" id="WP_345176126.1">
    <property type="nucleotide sequence ID" value="NZ_BAABFQ010000005.1"/>
</dbReference>
<keyword evidence="4" id="KW-1185">Reference proteome</keyword>
<proteinExistence type="predicted"/>
<sequence>MRARLVAALTAAVAVVPAFLVVGASPAQASGNSGTVKISEVGGAADESNDPHVGCSFDVQWYGFDRSSSAVTFASWAPTQAADLTVSGPAAVPLGNPASGSELNTIQTYTLAFTGADPAAQGYHVKLTVETTRPDGRKGVTKYKTFWVDCEREDASTEPTDPDNPGNPGNPGEPTTPGTPFDWDWTYPTPTCDALSLTYPASIPAGQANDANVRFATASGQFTLNFHNNAGTWSGAHVFDFKSHPQWPAGLTDYHVVWTQVGGTNYHWQGDVACAPVPTTDPEEPFSWDWEYADPTCTALTVGYPANIPAGQANDANIRFESNVGQFTLNFHNNDGTWSGTHVFDYRSHPQWPAGVTEFHVVWTQVGGTNYHWQGDVACVIEDGTAKAVTEVAGFKAGKVTVSKGATVASDAIVVDGAGFQDLYLQMSTTGQSSWKSVSTVTTTASGTGRVTFPQLTRKGTYRFRVVVAESGISTGDTTDVLTVKVR</sequence>
<evidence type="ECO:0000256" key="1">
    <source>
        <dbReference type="SAM" id="MobiDB-lite"/>
    </source>
</evidence>
<dbReference type="Proteomes" id="UP001595956">
    <property type="component" value="Unassembled WGS sequence"/>
</dbReference>
<evidence type="ECO:0000313" key="3">
    <source>
        <dbReference type="EMBL" id="MFC5494776.1"/>
    </source>
</evidence>
<feature type="compositionally biased region" description="Low complexity" evidence="1">
    <location>
        <begin position="157"/>
        <end position="180"/>
    </location>
</feature>
<protein>
    <submittedName>
        <fullName evidence="3">Uncharacterized protein</fullName>
    </submittedName>
</protein>
<evidence type="ECO:0000256" key="2">
    <source>
        <dbReference type="SAM" id="SignalP"/>
    </source>
</evidence>
<feature type="region of interest" description="Disordered" evidence="1">
    <location>
        <begin position="153"/>
        <end position="181"/>
    </location>
</feature>
<reference evidence="4" key="1">
    <citation type="journal article" date="2019" name="Int. J. Syst. Evol. Microbiol.">
        <title>The Global Catalogue of Microorganisms (GCM) 10K type strain sequencing project: providing services to taxonomists for standard genome sequencing and annotation.</title>
        <authorList>
            <consortium name="The Broad Institute Genomics Platform"/>
            <consortium name="The Broad Institute Genome Sequencing Center for Infectious Disease"/>
            <person name="Wu L."/>
            <person name="Ma J."/>
        </authorList>
    </citation>
    <scope>NUCLEOTIDE SEQUENCE [LARGE SCALE GENOMIC DNA]</scope>
    <source>
        <strain evidence="4">KACC 13778</strain>
    </source>
</reference>
<feature type="signal peptide" evidence="2">
    <location>
        <begin position="1"/>
        <end position="29"/>
    </location>
</feature>
<feature type="chain" id="PRO_5046517681" evidence="2">
    <location>
        <begin position="30"/>
        <end position="487"/>
    </location>
</feature>
<comment type="caution">
    <text evidence="3">The sequence shown here is derived from an EMBL/GenBank/DDBJ whole genome shotgun (WGS) entry which is preliminary data.</text>
</comment>
<keyword evidence="2" id="KW-0732">Signal</keyword>
<organism evidence="3 4">
    <name type="scientific">Nocardioides caricicola</name>
    <dbReference type="NCBI Taxonomy" id="634770"/>
    <lineage>
        <taxon>Bacteria</taxon>
        <taxon>Bacillati</taxon>
        <taxon>Actinomycetota</taxon>
        <taxon>Actinomycetes</taxon>
        <taxon>Propionibacteriales</taxon>
        <taxon>Nocardioidaceae</taxon>
        <taxon>Nocardioides</taxon>
    </lineage>
</organism>
<evidence type="ECO:0000313" key="4">
    <source>
        <dbReference type="Proteomes" id="UP001595956"/>
    </source>
</evidence>
<name>A0ABW0N2B9_9ACTN</name>
<accession>A0ABW0N2B9</accession>
<gene>
    <name evidence="3" type="ORF">ACFPKY_16810</name>
</gene>
<dbReference type="EMBL" id="JBHSMD010000006">
    <property type="protein sequence ID" value="MFC5494776.1"/>
    <property type="molecule type" value="Genomic_DNA"/>
</dbReference>